<evidence type="ECO:0000256" key="1">
    <source>
        <dbReference type="SAM" id="MobiDB-lite"/>
    </source>
</evidence>
<dbReference type="Pfam" id="PF00339">
    <property type="entry name" value="Arrestin_N"/>
    <property type="match status" value="1"/>
</dbReference>
<evidence type="ECO:0000259" key="2">
    <source>
        <dbReference type="Pfam" id="PF00339"/>
    </source>
</evidence>
<gene>
    <name evidence="3" type="ORF">CC84DRAFT_166163</name>
</gene>
<dbReference type="InterPro" id="IPR011021">
    <property type="entry name" value="Arrestin-like_N"/>
</dbReference>
<dbReference type="AlphaFoldDB" id="A0A177CZK2"/>
<dbReference type="CDD" id="cd22952">
    <property type="entry name" value="ART10-like"/>
    <property type="match status" value="1"/>
</dbReference>
<evidence type="ECO:0000313" key="3">
    <source>
        <dbReference type="EMBL" id="OAG12935.1"/>
    </source>
</evidence>
<dbReference type="Proteomes" id="UP000077069">
    <property type="component" value="Unassembled WGS sequence"/>
</dbReference>
<dbReference type="OrthoDB" id="2333384at2759"/>
<feature type="domain" description="Arrestin-like N-terminal" evidence="2">
    <location>
        <begin position="6"/>
        <end position="150"/>
    </location>
</feature>
<dbReference type="Gene3D" id="2.60.40.640">
    <property type="match status" value="1"/>
</dbReference>
<accession>A0A177CZK2</accession>
<dbReference type="GeneID" id="28768930"/>
<name>A0A177CZK2_9PLEO</name>
<sequence>MVPDLRILVDGDARVYRRGDKVTGRVILGVEHEEDVVALKISFSGVCITTTNRPVYTPHRADATAPMQRYQERVQLFKFEQDLLSGSELASNKESRTFDFKFPELTVPRFSKWQHGPKYLKSPHPLPPSFQTDTSGGQAVVAYCLRATLVRGGSHRPLETQEMLPYHPTPDNIQLEPQAHSRVLYAQIWKPLSDSRTAMDKAMSKLSRRSSSATGPRIVPTLHHPETIAPGQNIPLYLSLEDASPAPNFQASQCTLDCVTVKISTHTTSMCGQSATSPEDIECKRVTCLSKSNLAKPLPFNTKAKLAHNFRLLEDTECVPSFKTYTITRRYDLSVSVGLKYEGREFTVRCTTLLEILPRVPRDLLPGVLEEEEEDEPLPPYAPREPSREFAPMYESIFMLEQESSSETSLAYTTSRGSSTTSNMSTPASEVEGMSFGEAAVSR</sequence>
<organism evidence="3 4">
    <name type="scientific">Paraphaeosphaeria sporulosa</name>
    <dbReference type="NCBI Taxonomy" id="1460663"/>
    <lineage>
        <taxon>Eukaryota</taxon>
        <taxon>Fungi</taxon>
        <taxon>Dikarya</taxon>
        <taxon>Ascomycota</taxon>
        <taxon>Pezizomycotina</taxon>
        <taxon>Dothideomycetes</taxon>
        <taxon>Pleosporomycetidae</taxon>
        <taxon>Pleosporales</taxon>
        <taxon>Massarineae</taxon>
        <taxon>Didymosphaeriaceae</taxon>
        <taxon>Paraphaeosphaeria</taxon>
    </lineage>
</organism>
<dbReference type="RefSeq" id="XP_018043300.1">
    <property type="nucleotide sequence ID" value="XM_018185444.1"/>
</dbReference>
<dbReference type="InterPro" id="IPR014756">
    <property type="entry name" value="Ig_E-set"/>
</dbReference>
<dbReference type="EMBL" id="KV441548">
    <property type="protein sequence ID" value="OAG12935.1"/>
    <property type="molecule type" value="Genomic_DNA"/>
</dbReference>
<evidence type="ECO:0000313" key="4">
    <source>
        <dbReference type="Proteomes" id="UP000077069"/>
    </source>
</evidence>
<dbReference type="InParanoid" id="A0A177CZK2"/>
<protein>
    <recommendedName>
        <fullName evidence="2">Arrestin-like N-terminal domain-containing protein</fullName>
    </recommendedName>
</protein>
<dbReference type="SUPFAM" id="SSF81296">
    <property type="entry name" value="E set domains"/>
    <property type="match status" value="1"/>
</dbReference>
<dbReference type="InterPro" id="IPR014752">
    <property type="entry name" value="Arrestin-like_C"/>
</dbReference>
<feature type="region of interest" description="Disordered" evidence="1">
    <location>
        <begin position="402"/>
        <end position="443"/>
    </location>
</feature>
<feature type="compositionally biased region" description="Polar residues" evidence="1">
    <location>
        <begin position="402"/>
        <end position="428"/>
    </location>
</feature>
<keyword evidence="4" id="KW-1185">Reference proteome</keyword>
<proteinExistence type="predicted"/>
<reference evidence="3 4" key="1">
    <citation type="submission" date="2016-05" db="EMBL/GenBank/DDBJ databases">
        <title>Comparative analysis of secretome profiles of manganese(II)-oxidizing ascomycete fungi.</title>
        <authorList>
            <consortium name="DOE Joint Genome Institute"/>
            <person name="Zeiner C.A."/>
            <person name="Purvine S.O."/>
            <person name="Zink E.M."/>
            <person name="Wu S."/>
            <person name="Pasa-Tolic L."/>
            <person name="Chaput D.L."/>
            <person name="Haridas S."/>
            <person name="Grigoriev I.V."/>
            <person name="Santelli C.M."/>
            <person name="Hansel C.M."/>
        </authorList>
    </citation>
    <scope>NUCLEOTIDE SEQUENCE [LARGE SCALE GENOMIC DNA]</scope>
    <source>
        <strain evidence="3 4">AP3s5-JAC2a</strain>
    </source>
</reference>